<dbReference type="Proteomes" id="UP000016368">
    <property type="component" value="Unassembled WGS sequence"/>
</dbReference>
<dbReference type="CDD" id="cd09874">
    <property type="entry name" value="PIN_MT3492-like"/>
    <property type="match status" value="1"/>
</dbReference>
<dbReference type="Pfam" id="PF01850">
    <property type="entry name" value="PIN"/>
    <property type="match status" value="1"/>
</dbReference>
<dbReference type="STRING" id="887062.HGR_08824"/>
<evidence type="ECO:0000313" key="2">
    <source>
        <dbReference type="EMBL" id="EGI76863.1"/>
    </source>
</evidence>
<name>F3KTI4_9BURK</name>
<sequence length="142" mass="15610">MIYVDTTVIAALLMQEPNSAAAASWYTASEDELVSSVWTMTEFSQVLGWKQRSQQLNADQARSVWDCFQRLIGNDLRLLPLDALDYHRASQTAQDPASQLSASEALHLACAERAHAQGVATLNEALARQAQKLKIKPVPLTA</sequence>
<dbReference type="EMBL" id="AEGR01000056">
    <property type="protein sequence ID" value="EGI76863.1"/>
    <property type="molecule type" value="Genomic_DNA"/>
</dbReference>
<feature type="domain" description="PIN" evidence="1">
    <location>
        <begin position="2"/>
        <end position="130"/>
    </location>
</feature>
<dbReference type="RefSeq" id="WP_006297820.1">
    <property type="nucleotide sequence ID" value="NZ_AEGR01000056.1"/>
</dbReference>
<dbReference type="AlphaFoldDB" id="F3KTI4"/>
<proteinExistence type="predicted"/>
<evidence type="ECO:0000313" key="3">
    <source>
        <dbReference type="Proteomes" id="UP000016368"/>
    </source>
</evidence>
<protein>
    <recommendedName>
        <fullName evidence="1">PIN domain-containing protein</fullName>
    </recommendedName>
</protein>
<dbReference type="SUPFAM" id="SSF88723">
    <property type="entry name" value="PIN domain-like"/>
    <property type="match status" value="1"/>
</dbReference>
<organism evidence="2 3">
    <name type="scientific">Hylemonella gracilis ATCC 19624</name>
    <dbReference type="NCBI Taxonomy" id="887062"/>
    <lineage>
        <taxon>Bacteria</taxon>
        <taxon>Pseudomonadati</taxon>
        <taxon>Pseudomonadota</taxon>
        <taxon>Betaproteobacteria</taxon>
        <taxon>Burkholderiales</taxon>
        <taxon>Comamonadaceae</taxon>
        <taxon>Hylemonella</taxon>
    </lineage>
</organism>
<dbReference type="InterPro" id="IPR029060">
    <property type="entry name" value="PIN-like_dom_sf"/>
</dbReference>
<comment type="caution">
    <text evidence="2">The sequence shown here is derived from an EMBL/GenBank/DDBJ whole genome shotgun (WGS) entry which is preliminary data.</text>
</comment>
<reference evidence="2 3" key="1">
    <citation type="journal article" date="2011" name="EMBO J.">
        <title>Structural diversity of bacterial flagellar motors.</title>
        <authorList>
            <person name="Chen S."/>
            <person name="Beeby M."/>
            <person name="Murphy G.E."/>
            <person name="Leadbetter J.R."/>
            <person name="Hendrixson D.R."/>
            <person name="Briegel A."/>
            <person name="Li Z."/>
            <person name="Shi J."/>
            <person name="Tocheva E.I."/>
            <person name="Muller A."/>
            <person name="Dobro M.J."/>
            <person name="Jensen G.J."/>
        </authorList>
    </citation>
    <scope>NUCLEOTIDE SEQUENCE [LARGE SCALE GENOMIC DNA]</scope>
    <source>
        <strain evidence="2 3">ATCC 19624</strain>
    </source>
</reference>
<keyword evidence="3" id="KW-1185">Reference proteome</keyword>
<accession>F3KTI4</accession>
<dbReference type="InterPro" id="IPR002716">
    <property type="entry name" value="PIN_dom"/>
</dbReference>
<evidence type="ECO:0000259" key="1">
    <source>
        <dbReference type="Pfam" id="PF01850"/>
    </source>
</evidence>
<dbReference type="eggNOG" id="COG1848">
    <property type="taxonomic scope" value="Bacteria"/>
</dbReference>
<dbReference type="Gene3D" id="3.40.50.1010">
    <property type="entry name" value="5'-nuclease"/>
    <property type="match status" value="1"/>
</dbReference>
<gene>
    <name evidence="2" type="ORF">HGR_08824</name>
</gene>